<dbReference type="AlphaFoldDB" id="Q9PB82"/>
<name>Q9PB82_XYLFA</name>
<sequence length="59" mass="6403">MSLPVRSGYGVAASCCDSKKFLSQIVVLDVFQDERVAGLAGAEALAWLGFLRITWVLDE</sequence>
<dbReference type="EMBL" id="AE003849">
    <property type="protein sequence ID" value="AAF85061.1"/>
    <property type="molecule type" value="Genomic_DNA"/>
</dbReference>
<reference evidence="1 2" key="1">
    <citation type="journal article" date="2000" name="Nature">
        <title>The genome sequence of the plant pathogen Xylella fastidiosa.</title>
        <authorList>
            <person name="Simpson A.J."/>
            <person name="Reinach F.C."/>
            <person name="Arruda P."/>
            <person name="Abreu F.A."/>
            <person name="Acencio M."/>
            <person name="Alvarenga R."/>
            <person name="Alves L.M."/>
            <person name="Araya J.E."/>
            <person name="Baia G.S."/>
            <person name="Baptista C.S."/>
            <person name="Barros M.H."/>
            <person name="Bonaccorsi E.D."/>
            <person name="Bordin S."/>
            <person name="Bove J.M."/>
            <person name="Briones M.R."/>
            <person name="Bueno M.R."/>
            <person name="Camargo A.A."/>
            <person name="Camargo L.E."/>
            <person name="Carraro D.M."/>
            <person name="Carrer H."/>
            <person name="Colauto N.B."/>
            <person name="Colombo C."/>
            <person name="Costa F.F."/>
            <person name="Costa M.C."/>
            <person name="Costa-Neto C.M."/>
            <person name="Coutinho L.L."/>
            <person name="Cristofani M."/>
            <person name="Dias-Neto E."/>
            <person name="Docena C."/>
            <person name="El-Dorry H."/>
            <person name="Facincani A.P."/>
            <person name="Ferreira A.J."/>
            <person name="Ferreira V.C."/>
            <person name="Ferro J.A."/>
            <person name="Fraga J.S."/>
            <person name="Franca S.C."/>
            <person name="Franco M.C."/>
            <person name="Frohme M."/>
            <person name="Furlan L.R."/>
            <person name="Garnier M."/>
            <person name="Goldman G.H."/>
            <person name="Goldman M.H."/>
            <person name="Gomes S.L."/>
            <person name="Gruber A."/>
            <person name="Ho P.L."/>
            <person name="Hoheisel J.D."/>
            <person name="Junqueira M.L."/>
            <person name="Kemper E.L."/>
            <person name="Kitajima J.P."/>
            <person name="Krieger J.E."/>
            <person name="Kuramae E.E."/>
            <person name="Laigret F."/>
            <person name="Lambais M.R."/>
            <person name="Leite L.C."/>
            <person name="Lemos E.G."/>
            <person name="Lemos M.V."/>
            <person name="Lopes S.A."/>
            <person name="Lopes C.R."/>
            <person name="Machado J.A."/>
            <person name="Machado M.A."/>
            <person name="Madeira A.M."/>
            <person name="Madeira H.M."/>
            <person name="Marino C.L."/>
            <person name="Marques M.V."/>
            <person name="Martins E.A."/>
            <person name="Martins E.M."/>
            <person name="Matsukuma A.Y."/>
            <person name="Menck C.F."/>
            <person name="Miracca E.C."/>
            <person name="Miyaki C.Y."/>
            <person name="Monteriro-Vitorello C.B."/>
            <person name="Moon D.H."/>
            <person name="Nagai M.A."/>
            <person name="Nascimento A.L."/>
            <person name="Netto L.E."/>
            <person name="Nhani A.Jr."/>
            <person name="Nobrega F.G."/>
            <person name="Nunes L.R."/>
            <person name="Oliveira M.A."/>
            <person name="de Oliveira M.C."/>
            <person name="de Oliveira R.C."/>
            <person name="Palmieri D.A."/>
            <person name="Paris A."/>
            <person name="Peixoto B.R."/>
            <person name="Pereira G.A."/>
            <person name="Pereira H.A.Jr."/>
            <person name="Pesquero J.B."/>
            <person name="Quaggio R.B."/>
            <person name="Roberto P.G."/>
            <person name="Rodrigues V."/>
            <person name="de M Rosa A.J."/>
            <person name="de Rosa V.E.Jr."/>
            <person name="de Sa R.G."/>
            <person name="Santelli R.V."/>
            <person name="Sawasaki H.E."/>
            <person name="da Silva A.C."/>
            <person name="da Silva A.M."/>
            <person name="da Silva F.R."/>
            <person name="da Silva W.A.Jr."/>
            <person name="da Silveira J.F."/>
            <person name="Silvestri M.L."/>
            <person name="Siqueira W.J."/>
            <person name="de Souza A.A."/>
            <person name="de Souza A.P."/>
            <person name="Terenzi M.F."/>
            <person name="Truffi D."/>
            <person name="Tsai S.M."/>
            <person name="Tsuhako M.H."/>
            <person name="Vallada H."/>
            <person name="Van Sluys M.A."/>
            <person name="Verjovski-Almeida S."/>
            <person name="Vettore A.L."/>
            <person name="Zago M.A."/>
            <person name="Zatz M."/>
            <person name="Meidanis J."/>
            <person name="Setubal J.C."/>
        </authorList>
    </citation>
    <scope>NUCLEOTIDE SEQUENCE [LARGE SCALE GENOMIC DNA]</scope>
    <source>
        <strain evidence="1 2">9a5c</strain>
    </source>
</reference>
<dbReference type="HOGENOM" id="CLU_2959924_0_0_6"/>
<dbReference type="Proteomes" id="UP000000812">
    <property type="component" value="Chromosome"/>
</dbReference>
<evidence type="ECO:0000313" key="2">
    <source>
        <dbReference type="Proteomes" id="UP000000812"/>
    </source>
</evidence>
<dbReference type="STRING" id="160492.XF_2262"/>
<organism evidence="1 2">
    <name type="scientific">Xylella fastidiosa (strain 9a5c)</name>
    <dbReference type="NCBI Taxonomy" id="160492"/>
    <lineage>
        <taxon>Bacteria</taxon>
        <taxon>Pseudomonadati</taxon>
        <taxon>Pseudomonadota</taxon>
        <taxon>Gammaproteobacteria</taxon>
        <taxon>Lysobacterales</taxon>
        <taxon>Lysobacteraceae</taxon>
        <taxon>Xylella</taxon>
    </lineage>
</organism>
<dbReference type="KEGG" id="xfa:XF_2262"/>
<evidence type="ECO:0000313" key="1">
    <source>
        <dbReference type="EMBL" id="AAF85061.1"/>
    </source>
</evidence>
<accession>Q9PB82</accession>
<gene>
    <name evidence="1" type="ordered locus">XF_2262</name>
</gene>
<dbReference type="PIR" id="D82580">
    <property type="entry name" value="D82580"/>
</dbReference>
<proteinExistence type="predicted"/>
<protein>
    <submittedName>
        <fullName evidence="1">Uncharacterized protein</fullName>
    </submittedName>
</protein>